<feature type="transmembrane region" description="Helical" evidence="1">
    <location>
        <begin position="47"/>
        <end position="66"/>
    </location>
</feature>
<comment type="caution">
    <text evidence="2">The sequence shown here is derived from an EMBL/GenBank/DDBJ whole genome shotgun (WGS) entry which is preliminary data.</text>
</comment>
<dbReference type="EMBL" id="BRXS01000003">
    <property type="protein sequence ID" value="GLC25932.1"/>
    <property type="molecule type" value="Genomic_DNA"/>
</dbReference>
<evidence type="ECO:0000313" key="3">
    <source>
        <dbReference type="Proteomes" id="UP001161325"/>
    </source>
</evidence>
<sequence>MPDPDAPLPPSTPHLVARGVQLLLAAGALAFVASLLLGYARDDRPGVPTVVVVPVMFVVIAVLRLVGEAGGGRRAATVVQWLLAGLTVLYLLLAAPGD</sequence>
<reference evidence="2" key="1">
    <citation type="submission" date="2022-08" db="EMBL/GenBank/DDBJ databases">
        <title>Draft genome sequencing of Roseisolibacter agri AW1220.</title>
        <authorList>
            <person name="Tobiishi Y."/>
            <person name="Tonouchi A."/>
        </authorList>
    </citation>
    <scope>NUCLEOTIDE SEQUENCE</scope>
    <source>
        <strain evidence="2">AW1220</strain>
    </source>
</reference>
<feature type="transmembrane region" description="Helical" evidence="1">
    <location>
        <begin position="78"/>
        <end position="95"/>
    </location>
</feature>
<dbReference type="RefSeq" id="WP_284350395.1">
    <property type="nucleotide sequence ID" value="NZ_BRXS01000003.1"/>
</dbReference>
<keyword evidence="3" id="KW-1185">Reference proteome</keyword>
<dbReference type="AlphaFoldDB" id="A0AA37V308"/>
<keyword evidence="1" id="KW-1133">Transmembrane helix</keyword>
<feature type="transmembrane region" description="Helical" evidence="1">
    <location>
        <begin position="20"/>
        <end position="40"/>
    </location>
</feature>
<accession>A0AA37V308</accession>
<keyword evidence="1" id="KW-0812">Transmembrane</keyword>
<organism evidence="2 3">
    <name type="scientific">Roseisolibacter agri</name>
    <dbReference type="NCBI Taxonomy" id="2014610"/>
    <lineage>
        <taxon>Bacteria</taxon>
        <taxon>Pseudomonadati</taxon>
        <taxon>Gemmatimonadota</taxon>
        <taxon>Gemmatimonadia</taxon>
        <taxon>Gemmatimonadales</taxon>
        <taxon>Gemmatimonadaceae</taxon>
        <taxon>Roseisolibacter</taxon>
    </lineage>
</organism>
<proteinExistence type="predicted"/>
<gene>
    <name evidence="2" type="ORF">rosag_24450</name>
</gene>
<name>A0AA37V308_9BACT</name>
<evidence type="ECO:0000256" key="1">
    <source>
        <dbReference type="SAM" id="Phobius"/>
    </source>
</evidence>
<dbReference type="Proteomes" id="UP001161325">
    <property type="component" value="Unassembled WGS sequence"/>
</dbReference>
<evidence type="ECO:0000313" key="2">
    <source>
        <dbReference type="EMBL" id="GLC25932.1"/>
    </source>
</evidence>
<keyword evidence="1" id="KW-0472">Membrane</keyword>
<protein>
    <submittedName>
        <fullName evidence="2">Uncharacterized protein</fullName>
    </submittedName>
</protein>